<dbReference type="AlphaFoldDB" id="A0AAF0PYP8"/>
<reference evidence="1" key="1">
    <citation type="submission" date="2023-08" db="EMBL/GenBank/DDBJ databases">
        <title>A de novo genome assembly of Solanum verrucosum Schlechtendal, a Mexican diploid species geographically isolated from the other diploid A-genome species in potato relatives.</title>
        <authorList>
            <person name="Hosaka K."/>
        </authorList>
    </citation>
    <scope>NUCLEOTIDE SEQUENCE</scope>
    <source>
        <tissue evidence="1">Young leaves</tissue>
    </source>
</reference>
<evidence type="ECO:0000313" key="2">
    <source>
        <dbReference type="Proteomes" id="UP001234989"/>
    </source>
</evidence>
<dbReference type="EMBL" id="CP133613">
    <property type="protein sequence ID" value="WMV13529.1"/>
    <property type="molecule type" value="Genomic_DNA"/>
</dbReference>
<gene>
    <name evidence="1" type="ORF">MTR67_006914</name>
</gene>
<accession>A0AAF0PYP8</accession>
<keyword evidence="2" id="KW-1185">Reference proteome</keyword>
<dbReference type="Proteomes" id="UP001234989">
    <property type="component" value="Chromosome 2"/>
</dbReference>
<sequence length="91" mass="9898">MDVKAKQCVDPILVEWKESVLKKSVEAFSQGSVLKVVLIVAKAWMLISPSLWAFARRVEEDNVNAGAPPQAPQVPQMLVQALGVQVEALTA</sequence>
<organism evidence="1 2">
    <name type="scientific">Solanum verrucosum</name>
    <dbReference type="NCBI Taxonomy" id="315347"/>
    <lineage>
        <taxon>Eukaryota</taxon>
        <taxon>Viridiplantae</taxon>
        <taxon>Streptophyta</taxon>
        <taxon>Embryophyta</taxon>
        <taxon>Tracheophyta</taxon>
        <taxon>Spermatophyta</taxon>
        <taxon>Magnoliopsida</taxon>
        <taxon>eudicotyledons</taxon>
        <taxon>Gunneridae</taxon>
        <taxon>Pentapetalae</taxon>
        <taxon>asterids</taxon>
        <taxon>lamiids</taxon>
        <taxon>Solanales</taxon>
        <taxon>Solanaceae</taxon>
        <taxon>Solanoideae</taxon>
        <taxon>Solaneae</taxon>
        <taxon>Solanum</taxon>
    </lineage>
</organism>
<proteinExistence type="predicted"/>
<name>A0AAF0PYP8_SOLVR</name>
<evidence type="ECO:0000313" key="1">
    <source>
        <dbReference type="EMBL" id="WMV13529.1"/>
    </source>
</evidence>
<protein>
    <submittedName>
        <fullName evidence="1">Uncharacterized protein</fullName>
    </submittedName>
</protein>